<dbReference type="SMART" id="SM00382">
    <property type="entry name" value="AAA"/>
    <property type="match status" value="1"/>
</dbReference>
<evidence type="ECO:0000256" key="6">
    <source>
        <dbReference type="ARBA" id="ARBA00022840"/>
    </source>
</evidence>
<dbReference type="RefSeq" id="WP_317968767.1">
    <property type="nucleotide sequence ID" value="NZ_CP129118.1"/>
</dbReference>
<sequence>METILKVQNLKTYFYADGKEIPAVDDVSFEIKQGETLGIVGESGSGKSITSLSILSLIPKPPGKIVGGEILFKGENILTYNEKQMRELRGNKISMIFQEPMTSLNPVFTVGNQIMETLVLHQKLSKKQARLKAIEMLQLVGIPLAEKRIDEYPHQLSGGMRQRVMIAMALSCNPELLIADEPTTALDVTTQAQILELMKDLKVKLNMATLLITHDLGVVSESADRVAVMYLGRIVEYADVESFFDEPLHPYSIGLLDSIPSMYEEIDRLSPIPGQVPHPTDLRKGCRFHTRCPHAKELCRQEEPELMAVGDKKVRCWLYDERYQAEEV</sequence>
<dbReference type="InterPro" id="IPR017871">
    <property type="entry name" value="ABC_transporter-like_CS"/>
</dbReference>
<dbReference type="Pfam" id="PF00005">
    <property type="entry name" value="ABC_tran"/>
    <property type="match status" value="1"/>
</dbReference>
<evidence type="ECO:0000256" key="3">
    <source>
        <dbReference type="ARBA" id="ARBA00022448"/>
    </source>
</evidence>
<accession>A0ABZ0L6F0</accession>
<dbReference type="InterPro" id="IPR050388">
    <property type="entry name" value="ABC_Ni/Peptide_Import"/>
</dbReference>
<dbReference type="Gene3D" id="3.40.50.300">
    <property type="entry name" value="P-loop containing nucleotide triphosphate hydrolases"/>
    <property type="match status" value="1"/>
</dbReference>
<organism evidence="9 10">
    <name type="scientific">Sporosarcina oncorhynchi</name>
    <dbReference type="NCBI Taxonomy" id="3056444"/>
    <lineage>
        <taxon>Bacteria</taxon>
        <taxon>Bacillati</taxon>
        <taxon>Bacillota</taxon>
        <taxon>Bacilli</taxon>
        <taxon>Bacillales</taxon>
        <taxon>Caryophanaceae</taxon>
        <taxon>Sporosarcina</taxon>
    </lineage>
</organism>
<gene>
    <name evidence="9" type="ORF">QWT69_02820</name>
</gene>
<keyword evidence="4" id="KW-1003">Cell membrane</keyword>
<keyword evidence="10" id="KW-1185">Reference proteome</keyword>
<dbReference type="InterPro" id="IPR013563">
    <property type="entry name" value="Oligopep_ABC_C"/>
</dbReference>
<evidence type="ECO:0000256" key="4">
    <source>
        <dbReference type="ARBA" id="ARBA00022475"/>
    </source>
</evidence>
<dbReference type="EMBL" id="CP129118">
    <property type="protein sequence ID" value="WOV88073.1"/>
    <property type="molecule type" value="Genomic_DNA"/>
</dbReference>
<proteinExistence type="inferred from homology"/>
<evidence type="ECO:0000256" key="5">
    <source>
        <dbReference type="ARBA" id="ARBA00022741"/>
    </source>
</evidence>
<dbReference type="NCBIfam" id="TIGR01727">
    <property type="entry name" value="oligo_HPY"/>
    <property type="match status" value="1"/>
</dbReference>
<evidence type="ECO:0000256" key="2">
    <source>
        <dbReference type="ARBA" id="ARBA00005417"/>
    </source>
</evidence>
<keyword evidence="5" id="KW-0547">Nucleotide-binding</keyword>
<dbReference type="InterPro" id="IPR027417">
    <property type="entry name" value="P-loop_NTPase"/>
</dbReference>
<comment type="subcellular location">
    <subcellularLocation>
        <location evidence="1">Cell membrane</location>
        <topology evidence="1">Peripheral membrane protein</topology>
    </subcellularLocation>
</comment>
<keyword evidence="6 9" id="KW-0067">ATP-binding</keyword>
<comment type="similarity">
    <text evidence="2">Belongs to the ABC transporter superfamily.</text>
</comment>
<dbReference type="GO" id="GO:0005524">
    <property type="term" value="F:ATP binding"/>
    <property type="evidence" value="ECO:0007669"/>
    <property type="project" value="UniProtKB-KW"/>
</dbReference>
<name>A0ABZ0L6F0_9BACL</name>
<dbReference type="PROSITE" id="PS50893">
    <property type="entry name" value="ABC_TRANSPORTER_2"/>
    <property type="match status" value="1"/>
</dbReference>
<dbReference type="PROSITE" id="PS00211">
    <property type="entry name" value="ABC_TRANSPORTER_1"/>
    <property type="match status" value="1"/>
</dbReference>
<evidence type="ECO:0000259" key="8">
    <source>
        <dbReference type="PROSITE" id="PS50893"/>
    </source>
</evidence>
<evidence type="ECO:0000256" key="1">
    <source>
        <dbReference type="ARBA" id="ARBA00004202"/>
    </source>
</evidence>
<dbReference type="CDD" id="cd03257">
    <property type="entry name" value="ABC_NikE_OppD_transporters"/>
    <property type="match status" value="1"/>
</dbReference>
<reference evidence="9 10" key="1">
    <citation type="submission" date="2023-06" db="EMBL/GenBank/DDBJ databases">
        <title>Sporosarcina sp. nov., isolated from Korean tranditional fermented seafood 'Jeotgal'.</title>
        <authorList>
            <person name="Yang A.I."/>
            <person name="Shin N.-R."/>
        </authorList>
    </citation>
    <scope>NUCLEOTIDE SEQUENCE [LARGE SCALE GENOMIC DNA]</scope>
    <source>
        <strain evidence="9 10">T2O-4</strain>
    </source>
</reference>
<evidence type="ECO:0000313" key="9">
    <source>
        <dbReference type="EMBL" id="WOV88073.1"/>
    </source>
</evidence>
<dbReference type="Pfam" id="PF08352">
    <property type="entry name" value="oligo_HPY"/>
    <property type="match status" value="1"/>
</dbReference>
<dbReference type="InterPro" id="IPR003593">
    <property type="entry name" value="AAA+_ATPase"/>
</dbReference>
<dbReference type="Proteomes" id="UP001303902">
    <property type="component" value="Chromosome"/>
</dbReference>
<evidence type="ECO:0000313" key="10">
    <source>
        <dbReference type="Proteomes" id="UP001303902"/>
    </source>
</evidence>
<feature type="domain" description="ABC transporter" evidence="8">
    <location>
        <begin position="5"/>
        <end position="256"/>
    </location>
</feature>
<dbReference type="InterPro" id="IPR003439">
    <property type="entry name" value="ABC_transporter-like_ATP-bd"/>
</dbReference>
<keyword evidence="3" id="KW-0813">Transport</keyword>
<dbReference type="PANTHER" id="PTHR43297">
    <property type="entry name" value="OLIGOPEPTIDE TRANSPORT ATP-BINDING PROTEIN APPD"/>
    <property type="match status" value="1"/>
</dbReference>
<keyword evidence="7" id="KW-0472">Membrane</keyword>
<protein>
    <submittedName>
        <fullName evidence="9">ABC transporter ATP-binding protein</fullName>
    </submittedName>
</protein>
<evidence type="ECO:0000256" key="7">
    <source>
        <dbReference type="ARBA" id="ARBA00023136"/>
    </source>
</evidence>
<dbReference type="PANTHER" id="PTHR43297:SF2">
    <property type="entry name" value="DIPEPTIDE TRANSPORT ATP-BINDING PROTEIN DPPD"/>
    <property type="match status" value="1"/>
</dbReference>
<dbReference type="SUPFAM" id="SSF52540">
    <property type="entry name" value="P-loop containing nucleoside triphosphate hydrolases"/>
    <property type="match status" value="1"/>
</dbReference>